<evidence type="ECO:0000256" key="4">
    <source>
        <dbReference type="ARBA" id="ARBA00022448"/>
    </source>
</evidence>
<dbReference type="PROSITE" id="PS50866">
    <property type="entry name" value="GOLD"/>
    <property type="match status" value="1"/>
</dbReference>
<evidence type="ECO:0000256" key="1">
    <source>
        <dbReference type="ARBA" id="ARBA00004370"/>
    </source>
</evidence>
<dbReference type="SUPFAM" id="SSF52087">
    <property type="entry name" value="CRAL/TRIO domain"/>
    <property type="match status" value="1"/>
</dbReference>
<evidence type="ECO:0000256" key="5">
    <source>
        <dbReference type="ARBA" id="ARBA00022490"/>
    </source>
</evidence>
<evidence type="ECO:0000256" key="10">
    <source>
        <dbReference type="SAM" id="MobiDB-lite"/>
    </source>
</evidence>
<feature type="domain" description="GOLD" evidence="12">
    <location>
        <begin position="448"/>
        <end position="558"/>
    </location>
</feature>
<evidence type="ECO:0000313" key="13">
    <source>
        <dbReference type="EMBL" id="KAL3641450.1"/>
    </source>
</evidence>
<evidence type="ECO:0000256" key="7">
    <source>
        <dbReference type="ARBA" id="ARBA00023121"/>
    </source>
</evidence>
<dbReference type="PROSITE" id="PS50191">
    <property type="entry name" value="CRAL_TRIO"/>
    <property type="match status" value="1"/>
</dbReference>
<dbReference type="GO" id="GO:0008289">
    <property type="term" value="F:lipid binding"/>
    <property type="evidence" value="ECO:0007669"/>
    <property type="project" value="UniProtKB-KW"/>
</dbReference>
<name>A0ABD3DGI9_9LAMI</name>
<keyword evidence="7" id="KW-0446">Lipid-binding</keyword>
<keyword evidence="8" id="KW-0472">Membrane</keyword>
<dbReference type="SUPFAM" id="SSF46938">
    <property type="entry name" value="CRAL/TRIO N-terminal domain"/>
    <property type="match status" value="1"/>
</dbReference>
<dbReference type="FunFam" id="3.40.525.10:FF:000022">
    <property type="entry name" value="SEC14 cytosolic factor family protein"/>
    <property type="match status" value="1"/>
</dbReference>
<accession>A0ABD3DGI9</accession>
<evidence type="ECO:0000256" key="8">
    <source>
        <dbReference type="ARBA" id="ARBA00023136"/>
    </source>
</evidence>
<dbReference type="PANTHER" id="PTHR45932">
    <property type="entry name" value="PATELLIN-1"/>
    <property type="match status" value="1"/>
</dbReference>
<dbReference type="Proteomes" id="UP001632038">
    <property type="component" value="Unassembled WGS sequence"/>
</dbReference>
<gene>
    <name evidence="13" type="primary">PATL3_3</name>
    <name evidence="13" type="ORF">CASFOL_016418</name>
</gene>
<dbReference type="Gene3D" id="3.40.525.10">
    <property type="entry name" value="CRAL-TRIO lipid binding domain"/>
    <property type="match status" value="1"/>
</dbReference>
<keyword evidence="4" id="KW-0813">Transport</keyword>
<keyword evidence="9" id="KW-0131">Cell cycle</keyword>
<dbReference type="Pfam" id="PF00650">
    <property type="entry name" value="CRAL_TRIO"/>
    <property type="match status" value="1"/>
</dbReference>
<comment type="similarity">
    <text evidence="3">Belongs to the patellin family.</text>
</comment>
<dbReference type="Gene3D" id="2.60.120.680">
    <property type="entry name" value="GOLD domain"/>
    <property type="match status" value="1"/>
</dbReference>
<comment type="subcellular location">
    <subcellularLocation>
        <location evidence="2">Cytoplasm</location>
    </subcellularLocation>
    <subcellularLocation>
        <location evidence="1">Membrane</location>
    </subcellularLocation>
</comment>
<evidence type="ECO:0000256" key="9">
    <source>
        <dbReference type="ARBA" id="ARBA00023306"/>
    </source>
</evidence>
<feature type="domain" description="CRAL-TRIO" evidence="11">
    <location>
        <begin position="273"/>
        <end position="448"/>
    </location>
</feature>
<evidence type="ECO:0000256" key="6">
    <source>
        <dbReference type="ARBA" id="ARBA00022618"/>
    </source>
</evidence>
<sequence length="563" mass="63381">MADETLQTIPAEAAAATHPPPATVEETKTPPPQEPIPIPEPHLASVTEPEPVSEPLLAAVSLDLQKDALPLPEPPLAAAEENLQEAVTVIERDTPLEPPPPEPPLSEEHVTITATEKDSTFSAAAHVSQPLAAALAVPQETESPKTESKEMIEPEKHKETGKKLKAPESFASFKEESNKISDLSNPELKSLQDFKLLVQEALNNGTLLSPASTSSNLPEETSIWGVPLLKDDRSDVILLKFLRARDFKPKESFSMLKNTLKWRREFNVDELVDEDLGDDLDKIVFMHGHDKEGHPVCYNVYGEFQNKELYVRTFGDDEKRKKFLRWRIQFLERSIRKMDFSPGGINTVFQVSDLKNSPGPGKRELRAATKHSLQILQDNYPEFVAKQVFINVPWWYLAFYTMMSPFLTQRTKSKFVFTSPAKTAETLFKYVMPEQVPTQYGGLSVDYCECNPEFTVDDPAMEVIVKPATKQIVEIIVHEQCMLVWELRVVGWEVSYSAEYVPNAEHAYTVIIHKTKKMLPSDEPVVSNSFNVSELGKILLTVDNPTAKKKKLLYRYKVMPCVA</sequence>
<dbReference type="InterPro" id="IPR036865">
    <property type="entry name" value="CRAL-TRIO_dom_sf"/>
</dbReference>
<dbReference type="Pfam" id="PF25099">
    <property type="entry name" value="GOLD_PATL1_C"/>
    <property type="match status" value="1"/>
</dbReference>
<dbReference type="GO" id="GO:0005737">
    <property type="term" value="C:cytoplasm"/>
    <property type="evidence" value="ECO:0007669"/>
    <property type="project" value="UniProtKB-SubCell"/>
</dbReference>
<dbReference type="InterPro" id="IPR056794">
    <property type="entry name" value="PATL1-6_C_GOLD"/>
</dbReference>
<evidence type="ECO:0000256" key="3">
    <source>
        <dbReference type="ARBA" id="ARBA00007155"/>
    </source>
</evidence>
<proteinExistence type="inferred from homology"/>
<dbReference type="SMART" id="SM00516">
    <property type="entry name" value="SEC14"/>
    <property type="match status" value="1"/>
</dbReference>
<dbReference type="InterPro" id="IPR044834">
    <property type="entry name" value="PATL"/>
</dbReference>
<keyword evidence="5" id="KW-0963">Cytoplasm</keyword>
<keyword evidence="6" id="KW-0132">Cell division</keyword>
<dbReference type="InterPro" id="IPR011074">
    <property type="entry name" value="CRAL/TRIO_N_dom"/>
</dbReference>
<feature type="compositionally biased region" description="Pro residues" evidence="10">
    <location>
        <begin position="29"/>
        <end position="40"/>
    </location>
</feature>
<dbReference type="InterPro" id="IPR009038">
    <property type="entry name" value="GOLD_dom"/>
</dbReference>
<feature type="compositionally biased region" description="Basic and acidic residues" evidence="10">
    <location>
        <begin position="142"/>
        <end position="163"/>
    </location>
</feature>
<dbReference type="SMART" id="SM01100">
    <property type="entry name" value="CRAL_TRIO_N"/>
    <property type="match status" value="1"/>
</dbReference>
<comment type="caution">
    <text evidence="13">The sequence shown here is derived from an EMBL/GenBank/DDBJ whole genome shotgun (WGS) entry which is preliminary data.</text>
</comment>
<dbReference type="Pfam" id="PF03765">
    <property type="entry name" value="CRAL_TRIO_N"/>
    <property type="match status" value="1"/>
</dbReference>
<protein>
    <submittedName>
        <fullName evidence="13">Patellin-3</fullName>
    </submittedName>
</protein>
<dbReference type="InterPro" id="IPR001251">
    <property type="entry name" value="CRAL-TRIO_dom"/>
</dbReference>
<dbReference type="PANTHER" id="PTHR45932:SF6">
    <property type="entry name" value="PATELLIN-3"/>
    <property type="match status" value="1"/>
</dbReference>
<dbReference type="InterPro" id="IPR036273">
    <property type="entry name" value="CRAL/TRIO_N_dom_sf"/>
</dbReference>
<evidence type="ECO:0000259" key="11">
    <source>
        <dbReference type="PROSITE" id="PS50191"/>
    </source>
</evidence>
<dbReference type="EMBL" id="JAVIJP010000017">
    <property type="protein sequence ID" value="KAL3641450.1"/>
    <property type="molecule type" value="Genomic_DNA"/>
</dbReference>
<evidence type="ECO:0000313" key="14">
    <source>
        <dbReference type="Proteomes" id="UP001632038"/>
    </source>
</evidence>
<keyword evidence="14" id="KW-1185">Reference proteome</keyword>
<dbReference type="CDD" id="cd00170">
    <property type="entry name" value="SEC14"/>
    <property type="match status" value="1"/>
</dbReference>
<organism evidence="13 14">
    <name type="scientific">Castilleja foliolosa</name>
    <dbReference type="NCBI Taxonomy" id="1961234"/>
    <lineage>
        <taxon>Eukaryota</taxon>
        <taxon>Viridiplantae</taxon>
        <taxon>Streptophyta</taxon>
        <taxon>Embryophyta</taxon>
        <taxon>Tracheophyta</taxon>
        <taxon>Spermatophyta</taxon>
        <taxon>Magnoliopsida</taxon>
        <taxon>eudicotyledons</taxon>
        <taxon>Gunneridae</taxon>
        <taxon>Pentapetalae</taxon>
        <taxon>asterids</taxon>
        <taxon>lamiids</taxon>
        <taxon>Lamiales</taxon>
        <taxon>Orobanchaceae</taxon>
        <taxon>Pedicularideae</taxon>
        <taxon>Castillejinae</taxon>
        <taxon>Castilleja</taxon>
    </lineage>
</organism>
<feature type="region of interest" description="Disordered" evidence="10">
    <location>
        <begin position="1"/>
        <end position="50"/>
    </location>
</feature>
<evidence type="ECO:0000256" key="2">
    <source>
        <dbReference type="ARBA" id="ARBA00004496"/>
    </source>
</evidence>
<dbReference type="AlphaFoldDB" id="A0ABD3DGI9"/>
<evidence type="ECO:0000259" key="12">
    <source>
        <dbReference type="PROSITE" id="PS50866"/>
    </source>
</evidence>
<feature type="region of interest" description="Disordered" evidence="10">
    <location>
        <begin position="136"/>
        <end position="163"/>
    </location>
</feature>
<dbReference type="GO" id="GO:0016020">
    <property type="term" value="C:membrane"/>
    <property type="evidence" value="ECO:0007669"/>
    <property type="project" value="UniProtKB-SubCell"/>
</dbReference>
<reference evidence="14" key="1">
    <citation type="journal article" date="2024" name="IScience">
        <title>Strigolactones Initiate the Formation of Haustorium-like Structures in Castilleja.</title>
        <authorList>
            <person name="Buerger M."/>
            <person name="Peterson D."/>
            <person name="Chory J."/>
        </authorList>
    </citation>
    <scope>NUCLEOTIDE SEQUENCE [LARGE SCALE GENOMIC DNA]</scope>
</reference>
<dbReference type="GO" id="GO:0051301">
    <property type="term" value="P:cell division"/>
    <property type="evidence" value="ECO:0007669"/>
    <property type="project" value="UniProtKB-KW"/>
</dbReference>